<dbReference type="AlphaFoldDB" id="A0A1F4NPV8"/>
<dbReference type="Proteomes" id="UP000178085">
    <property type="component" value="Unassembled WGS sequence"/>
</dbReference>
<sequence length="136" mass="15545">MVANDHNRTISLSVKTRTWFSLGNFLLLSLFVWNSWRMYQAYTSAKLALANPILSADPEKFAEQIASSIPPLWAWLVTGVSLIITLGLLSAWWVPRLTKWRWLALTNGLWLGGWTLYILLWLVVAVIVVSNLLRFT</sequence>
<organism evidence="2 3">
    <name type="scientific">candidate division Kazan bacterium RIFCSPLOWO2_01_FULL_45_19</name>
    <dbReference type="NCBI Taxonomy" id="1798538"/>
    <lineage>
        <taxon>Bacteria</taxon>
        <taxon>Bacteria division Kazan-3B-28</taxon>
    </lineage>
</organism>
<evidence type="ECO:0000313" key="3">
    <source>
        <dbReference type="Proteomes" id="UP000178085"/>
    </source>
</evidence>
<proteinExistence type="predicted"/>
<keyword evidence="1" id="KW-0812">Transmembrane</keyword>
<evidence type="ECO:0000256" key="1">
    <source>
        <dbReference type="SAM" id="Phobius"/>
    </source>
</evidence>
<feature type="transmembrane region" description="Helical" evidence="1">
    <location>
        <begin position="18"/>
        <end position="36"/>
    </location>
</feature>
<dbReference type="EMBL" id="METD01000001">
    <property type="protein sequence ID" value="OGB73484.1"/>
    <property type="molecule type" value="Genomic_DNA"/>
</dbReference>
<feature type="transmembrane region" description="Helical" evidence="1">
    <location>
        <begin position="72"/>
        <end position="94"/>
    </location>
</feature>
<evidence type="ECO:0000313" key="2">
    <source>
        <dbReference type="EMBL" id="OGB73484.1"/>
    </source>
</evidence>
<keyword evidence="1" id="KW-1133">Transmembrane helix</keyword>
<accession>A0A1F4NPV8</accession>
<feature type="transmembrane region" description="Helical" evidence="1">
    <location>
        <begin position="114"/>
        <end position="133"/>
    </location>
</feature>
<protein>
    <submittedName>
        <fullName evidence="2">Uncharacterized protein</fullName>
    </submittedName>
</protein>
<reference evidence="2 3" key="1">
    <citation type="journal article" date="2016" name="Nat. Commun.">
        <title>Thousands of microbial genomes shed light on interconnected biogeochemical processes in an aquifer system.</title>
        <authorList>
            <person name="Anantharaman K."/>
            <person name="Brown C.T."/>
            <person name="Hug L.A."/>
            <person name="Sharon I."/>
            <person name="Castelle C.J."/>
            <person name="Probst A.J."/>
            <person name="Thomas B.C."/>
            <person name="Singh A."/>
            <person name="Wilkins M.J."/>
            <person name="Karaoz U."/>
            <person name="Brodie E.L."/>
            <person name="Williams K.H."/>
            <person name="Hubbard S.S."/>
            <person name="Banfield J.F."/>
        </authorList>
    </citation>
    <scope>NUCLEOTIDE SEQUENCE [LARGE SCALE GENOMIC DNA]</scope>
</reference>
<comment type="caution">
    <text evidence="2">The sequence shown here is derived from an EMBL/GenBank/DDBJ whole genome shotgun (WGS) entry which is preliminary data.</text>
</comment>
<gene>
    <name evidence="2" type="ORF">A3K51_01325</name>
</gene>
<name>A0A1F4NPV8_UNCK3</name>
<keyword evidence="1" id="KW-0472">Membrane</keyword>